<dbReference type="AlphaFoldDB" id="A0A1H5ZSA1"/>
<dbReference type="STRING" id="1120964.GCA_001313265_07523"/>
<dbReference type="InterPro" id="IPR014985">
    <property type="entry name" value="WbqC"/>
</dbReference>
<organism evidence="1 2">
    <name type="scientific">Algoriphagus boritolerans DSM 17298 = JCM 18970</name>
    <dbReference type="NCBI Taxonomy" id="1120964"/>
    <lineage>
        <taxon>Bacteria</taxon>
        <taxon>Pseudomonadati</taxon>
        <taxon>Bacteroidota</taxon>
        <taxon>Cytophagia</taxon>
        <taxon>Cytophagales</taxon>
        <taxon>Cyclobacteriaceae</taxon>
        <taxon>Algoriphagus</taxon>
    </lineage>
</organism>
<dbReference type="RefSeq" id="WP_103926268.1">
    <property type="nucleotide sequence ID" value="NZ_FNVR01000031.1"/>
</dbReference>
<accession>A0A1H5ZSA1</accession>
<gene>
    <name evidence="1" type="ORF">SAMN03080598_03689</name>
</gene>
<dbReference type="EMBL" id="FNVR01000031">
    <property type="protein sequence ID" value="SEG39091.1"/>
    <property type="molecule type" value="Genomic_DNA"/>
</dbReference>
<protein>
    <submittedName>
        <fullName evidence="1">WbqC-like protein family protein</fullName>
    </submittedName>
</protein>
<dbReference type="OrthoDB" id="1523452at2"/>
<keyword evidence="2" id="KW-1185">Reference proteome</keyword>
<evidence type="ECO:0000313" key="1">
    <source>
        <dbReference type="EMBL" id="SEG39091.1"/>
    </source>
</evidence>
<dbReference type="Proteomes" id="UP000236736">
    <property type="component" value="Unassembled WGS sequence"/>
</dbReference>
<evidence type="ECO:0000313" key="2">
    <source>
        <dbReference type="Proteomes" id="UP000236736"/>
    </source>
</evidence>
<name>A0A1H5ZSA1_9BACT</name>
<proteinExistence type="predicted"/>
<sequence>MNQIAVDLHFLPSLEFFAAIADAEEILIFPKDQYPRQSYFNRTRIRLSNKVETLSIPIQGRRPRLPLNQIKIDHTQNWKSIHLRGIQSGYGKAPFFEFYFPYFREIYESEEEYLWRFNLNLLTMCLKLLRWNARLSVYQGDGYAMDFKDIRGQIVPGRPFSDRMHYEPVSYTQLFGLDFEPNLGILDLLFCAGPEADRILRDSKKRLNNR</sequence>
<dbReference type="Pfam" id="PF08889">
    <property type="entry name" value="WbqC"/>
    <property type="match status" value="1"/>
</dbReference>
<reference evidence="2" key="1">
    <citation type="submission" date="2016-10" db="EMBL/GenBank/DDBJ databases">
        <authorList>
            <person name="Varghese N."/>
            <person name="Submissions S."/>
        </authorList>
    </citation>
    <scope>NUCLEOTIDE SEQUENCE [LARGE SCALE GENOMIC DNA]</scope>
    <source>
        <strain evidence="2">DSM 17298</strain>
    </source>
</reference>